<keyword evidence="3" id="KW-1185">Reference proteome</keyword>
<reference evidence="2 3" key="1">
    <citation type="journal article" date="2019" name="Int. J. Syst. Evol. Microbiol.">
        <title>The Global Catalogue of Microorganisms (GCM) 10K type strain sequencing project: providing services to taxonomists for standard genome sequencing and annotation.</title>
        <authorList>
            <consortium name="The Broad Institute Genomics Platform"/>
            <consortium name="The Broad Institute Genome Sequencing Center for Infectious Disease"/>
            <person name="Wu L."/>
            <person name="Ma J."/>
        </authorList>
    </citation>
    <scope>NUCLEOTIDE SEQUENCE [LARGE SCALE GENOMIC DNA]</scope>
    <source>
        <strain evidence="2 3">JCM 10425</strain>
    </source>
</reference>
<evidence type="ECO:0000313" key="2">
    <source>
        <dbReference type="EMBL" id="GAA0281062.1"/>
    </source>
</evidence>
<sequence>MTTPPDAGDDAPDLALTAADVVALVAQQIEVSGARPVLTDASRPVAERAAEELLDSLNGDPATPPERANGAEHDSD</sequence>
<proteinExistence type="predicted"/>
<comment type="caution">
    <text evidence="2">The sequence shown here is derived from an EMBL/GenBank/DDBJ whole genome shotgun (WGS) entry which is preliminary data.</text>
</comment>
<feature type="region of interest" description="Disordered" evidence="1">
    <location>
        <begin position="53"/>
        <end position="76"/>
    </location>
</feature>
<name>A0ABN0V8P6_9ACTN</name>
<evidence type="ECO:0000313" key="3">
    <source>
        <dbReference type="Proteomes" id="UP001500967"/>
    </source>
</evidence>
<dbReference type="Proteomes" id="UP001500967">
    <property type="component" value="Unassembled WGS sequence"/>
</dbReference>
<gene>
    <name evidence="2" type="ORF">GCM10009539_81220</name>
</gene>
<protein>
    <submittedName>
        <fullName evidence="2">Uncharacterized protein</fullName>
    </submittedName>
</protein>
<evidence type="ECO:0000256" key="1">
    <source>
        <dbReference type="SAM" id="MobiDB-lite"/>
    </source>
</evidence>
<dbReference type="EMBL" id="BAAAGX010000043">
    <property type="protein sequence ID" value="GAA0281062.1"/>
    <property type="molecule type" value="Genomic_DNA"/>
</dbReference>
<organism evidence="2 3">
    <name type="scientific">Cryptosporangium japonicum</name>
    <dbReference type="NCBI Taxonomy" id="80872"/>
    <lineage>
        <taxon>Bacteria</taxon>
        <taxon>Bacillati</taxon>
        <taxon>Actinomycetota</taxon>
        <taxon>Actinomycetes</taxon>
        <taxon>Cryptosporangiales</taxon>
        <taxon>Cryptosporangiaceae</taxon>
        <taxon>Cryptosporangium</taxon>
    </lineage>
</organism>
<dbReference type="RefSeq" id="WP_344654294.1">
    <property type="nucleotide sequence ID" value="NZ_BAAAGX010000043.1"/>
</dbReference>
<accession>A0ABN0V8P6</accession>